<dbReference type="InterPro" id="IPR011006">
    <property type="entry name" value="CheY-like_superfamily"/>
</dbReference>
<dbReference type="PANTHER" id="PTHR43214:SF43">
    <property type="entry name" value="TWO-COMPONENT RESPONSE REGULATOR"/>
    <property type="match status" value="1"/>
</dbReference>
<dbReference type="InterPro" id="IPR058245">
    <property type="entry name" value="NreC/VraR/RcsB-like_REC"/>
</dbReference>
<dbReference type="Gene3D" id="3.40.50.2300">
    <property type="match status" value="1"/>
</dbReference>
<dbReference type="PROSITE" id="PS50043">
    <property type="entry name" value="HTH_LUXR_2"/>
    <property type="match status" value="1"/>
</dbReference>
<evidence type="ECO:0000259" key="5">
    <source>
        <dbReference type="PROSITE" id="PS50110"/>
    </source>
</evidence>
<accession>A0A7H2BJL6</accession>
<evidence type="ECO:0000256" key="1">
    <source>
        <dbReference type="ARBA" id="ARBA00022553"/>
    </source>
</evidence>
<dbReference type="GO" id="GO:0003677">
    <property type="term" value="F:DNA binding"/>
    <property type="evidence" value="ECO:0007669"/>
    <property type="project" value="UniProtKB-KW"/>
</dbReference>
<gene>
    <name evidence="6" type="ORF">IDM48_11030</name>
</gene>
<evidence type="ECO:0000256" key="3">
    <source>
        <dbReference type="PROSITE-ProRule" id="PRU00169"/>
    </source>
</evidence>
<feature type="modified residue" description="4-aspartylphosphate" evidence="3">
    <location>
        <position position="56"/>
    </location>
</feature>
<dbReference type="KEGG" id="rama:IDM48_11030"/>
<dbReference type="InterPro" id="IPR039420">
    <property type="entry name" value="WalR-like"/>
</dbReference>
<dbReference type="Pfam" id="PF00072">
    <property type="entry name" value="Response_reg"/>
    <property type="match status" value="1"/>
</dbReference>
<proteinExistence type="predicted"/>
<dbReference type="SUPFAM" id="SSF46894">
    <property type="entry name" value="C-terminal effector domain of the bipartite response regulators"/>
    <property type="match status" value="1"/>
</dbReference>
<dbReference type="PROSITE" id="PS00622">
    <property type="entry name" value="HTH_LUXR_1"/>
    <property type="match status" value="1"/>
</dbReference>
<feature type="domain" description="Response regulatory" evidence="5">
    <location>
        <begin position="5"/>
        <end position="121"/>
    </location>
</feature>
<keyword evidence="1 3" id="KW-0597">Phosphoprotein</keyword>
<dbReference type="InterPro" id="IPR016032">
    <property type="entry name" value="Sig_transdc_resp-reg_C-effctor"/>
</dbReference>
<dbReference type="AlphaFoldDB" id="A0A7H2BJL6"/>
<dbReference type="CDD" id="cd17535">
    <property type="entry name" value="REC_NarL-like"/>
    <property type="match status" value="1"/>
</dbReference>
<dbReference type="Proteomes" id="UP000516421">
    <property type="component" value="Chromosome"/>
</dbReference>
<dbReference type="PRINTS" id="PR00038">
    <property type="entry name" value="HTHLUXR"/>
</dbReference>
<dbReference type="InterPro" id="IPR000792">
    <property type="entry name" value="Tscrpt_reg_LuxR_C"/>
</dbReference>
<evidence type="ECO:0000313" key="6">
    <source>
        <dbReference type="EMBL" id="QNV39862.1"/>
    </source>
</evidence>
<keyword evidence="2" id="KW-0238">DNA-binding</keyword>
<evidence type="ECO:0000313" key="7">
    <source>
        <dbReference type="Proteomes" id="UP000516421"/>
    </source>
</evidence>
<feature type="domain" description="HTH luxR-type" evidence="4">
    <location>
        <begin position="152"/>
        <end position="217"/>
    </location>
</feature>
<evidence type="ECO:0000259" key="4">
    <source>
        <dbReference type="PROSITE" id="PS50043"/>
    </source>
</evidence>
<dbReference type="InterPro" id="IPR001789">
    <property type="entry name" value="Sig_transdc_resp-reg_receiver"/>
</dbReference>
<sequence>MDTLKILVVDDQSLMRQAMTSFVTFEKDMEVVAQASDGAEAVNLALQLKPDVILMDLQMPVMNGIDATSKITAALPSTKVLAVTTFHSEDYVVPALKAGASGYIVKDSEPEDIINAIRSVHEGNSVLSPSIARLLVDNLAEEAVERRMTATDVYEWSQLTSRERDVVKLLCDGYSNREIASTLFLSEPTVKTHVAHIASKVDARDRLQIVVKAYRSNVLKTWD</sequence>
<dbReference type="SUPFAM" id="SSF52172">
    <property type="entry name" value="CheY-like"/>
    <property type="match status" value="1"/>
</dbReference>
<dbReference type="SMART" id="SM00421">
    <property type="entry name" value="HTH_LUXR"/>
    <property type="match status" value="1"/>
</dbReference>
<name>A0A7H2BJL6_9MICC</name>
<dbReference type="GO" id="GO:0000160">
    <property type="term" value="P:phosphorelay signal transduction system"/>
    <property type="evidence" value="ECO:0007669"/>
    <property type="project" value="InterPro"/>
</dbReference>
<dbReference type="PROSITE" id="PS50110">
    <property type="entry name" value="RESPONSE_REGULATORY"/>
    <property type="match status" value="1"/>
</dbReference>
<evidence type="ECO:0000256" key="2">
    <source>
        <dbReference type="ARBA" id="ARBA00023125"/>
    </source>
</evidence>
<dbReference type="Pfam" id="PF00196">
    <property type="entry name" value="GerE"/>
    <property type="match status" value="1"/>
</dbReference>
<dbReference type="PANTHER" id="PTHR43214">
    <property type="entry name" value="TWO-COMPONENT RESPONSE REGULATOR"/>
    <property type="match status" value="1"/>
</dbReference>
<dbReference type="EMBL" id="CP061538">
    <property type="protein sequence ID" value="QNV39862.1"/>
    <property type="molecule type" value="Genomic_DNA"/>
</dbReference>
<keyword evidence="7" id="KW-1185">Reference proteome</keyword>
<dbReference type="CDD" id="cd06170">
    <property type="entry name" value="LuxR_C_like"/>
    <property type="match status" value="1"/>
</dbReference>
<organism evidence="6 7">
    <name type="scientific">Rothia amarae</name>
    <dbReference type="NCBI Taxonomy" id="169480"/>
    <lineage>
        <taxon>Bacteria</taxon>
        <taxon>Bacillati</taxon>
        <taxon>Actinomycetota</taxon>
        <taxon>Actinomycetes</taxon>
        <taxon>Micrococcales</taxon>
        <taxon>Micrococcaceae</taxon>
        <taxon>Rothia</taxon>
    </lineage>
</organism>
<dbReference type="GO" id="GO:0006355">
    <property type="term" value="P:regulation of DNA-templated transcription"/>
    <property type="evidence" value="ECO:0007669"/>
    <property type="project" value="InterPro"/>
</dbReference>
<dbReference type="SMART" id="SM00448">
    <property type="entry name" value="REC"/>
    <property type="match status" value="1"/>
</dbReference>
<dbReference type="RefSeq" id="WP_068172007.1">
    <property type="nucleotide sequence ID" value="NZ_BAAAHX010000006.1"/>
</dbReference>
<protein>
    <submittedName>
        <fullName evidence="6">Response regulator transcription factor</fullName>
    </submittedName>
</protein>
<reference evidence="6 7" key="1">
    <citation type="submission" date="2020-09" db="EMBL/GenBank/DDBJ databases">
        <title>Investigation of environmental microbe.</title>
        <authorList>
            <person name="Ou Y."/>
            <person name="Kang Q."/>
        </authorList>
    </citation>
    <scope>NUCLEOTIDE SEQUENCE [LARGE SCALE GENOMIC DNA]</scope>
    <source>
        <strain evidence="6 7">KJZ-9</strain>
    </source>
</reference>